<dbReference type="InterPro" id="IPR022442">
    <property type="entry name" value="SO_2930-like_dom"/>
</dbReference>
<dbReference type="RefSeq" id="WP_171741855.1">
    <property type="nucleotide sequence ID" value="NZ_CP053435.1"/>
</dbReference>
<dbReference type="InterPro" id="IPR011050">
    <property type="entry name" value="Pectin_lyase_fold/virulence"/>
</dbReference>
<feature type="signal peptide" evidence="1">
    <location>
        <begin position="1"/>
        <end position="20"/>
    </location>
</feature>
<dbReference type="EMBL" id="CP053435">
    <property type="protein sequence ID" value="QJW92004.1"/>
    <property type="molecule type" value="Genomic_DNA"/>
</dbReference>
<dbReference type="SMART" id="SM00710">
    <property type="entry name" value="PbH1"/>
    <property type="match status" value="6"/>
</dbReference>
<feature type="domain" description="Right handed beta helix" evidence="2">
    <location>
        <begin position="133"/>
        <end position="286"/>
    </location>
</feature>
<gene>
    <name evidence="3" type="ORF">HNV11_22780</name>
</gene>
<name>A0A6M5YEG7_9BACT</name>
<organism evidence="3 4">
    <name type="scientific">Spirosoma taeanense</name>
    <dbReference type="NCBI Taxonomy" id="2735870"/>
    <lineage>
        <taxon>Bacteria</taxon>
        <taxon>Pseudomonadati</taxon>
        <taxon>Bacteroidota</taxon>
        <taxon>Cytophagia</taxon>
        <taxon>Cytophagales</taxon>
        <taxon>Cytophagaceae</taxon>
        <taxon>Spirosoma</taxon>
    </lineage>
</organism>
<accession>A0A6M5YEG7</accession>
<dbReference type="Proteomes" id="UP000502756">
    <property type="component" value="Chromosome"/>
</dbReference>
<dbReference type="KEGG" id="stae:HNV11_22780"/>
<dbReference type="InterPro" id="IPR012334">
    <property type="entry name" value="Pectin_lyas_fold"/>
</dbReference>
<keyword evidence="1" id="KW-0732">Signal</keyword>
<dbReference type="Gene3D" id="2.160.20.10">
    <property type="entry name" value="Single-stranded right-handed beta-helix, Pectin lyase-like"/>
    <property type="match status" value="1"/>
</dbReference>
<keyword evidence="4" id="KW-1185">Reference proteome</keyword>
<evidence type="ECO:0000313" key="4">
    <source>
        <dbReference type="Proteomes" id="UP000502756"/>
    </source>
</evidence>
<feature type="chain" id="PRO_5026974447" description="Right handed beta helix domain-containing protein" evidence="1">
    <location>
        <begin position="21"/>
        <end position="401"/>
    </location>
</feature>
<dbReference type="InterPro" id="IPR039448">
    <property type="entry name" value="Beta_helix"/>
</dbReference>
<dbReference type="NCBIfam" id="TIGR03805">
    <property type="entry name" value="beta_helix_1"/>
    <property type="match status" value="1"/>
</dbReference>
<proteinExistence type="predicted"/>
<dbReference type="AlphaFoldDB" id="A0A6M5YEG7"/>
<reference evidence="3 4" key="1">
    <citation type="submission" date="2020-05" db="EMBL/GenBank/DDBJ databases">
        <title>Genome sequencing of Spirosoma sp. TS118.</title>
        <authorList>
            <person name="Lee J.-H."/>
            <person name="Jeong S."/>
            <person name="Zhao L."/>
            <person name="Jung J.-H."/>
            <person name="Kim M.-K."/>
            <person name="Lim S."/>
        </authorList>
    </citation>
    <scope>NUCLEOTIDE SEQUENCE [LARGE SCALE GENOMIC DNA]</scope>
    <source>
        <strain evidence="3 4">TS118</strain>
    </source>
</reference>
<evidence type="ECO:0000259" key="2">
    <source>
        <dbReference type="Pfam" id="PF13229"/>
    </source>
</evidence>
<evidence type="ECO:0000256" key="1">
    <source>
        <dbReference type="SAM" id="SignalP"/>
    </source>
</evidence>
<dbReference type="NCBIfam" id="TIGR03804">
    <property type="entry name" value="para_beta_helix"/>
    <property type="match status" value="1"/>
</dbReference>
<evidence type="ECO:0000313" key="3">
    <source>
        <dbReference type="EMBL" id="QJW92004.1"/>
    </source>
</evidence>
<dbReference type="InterPro" id="IPR022441">
    <property type="entry name" value="Para_beta_helix_rpt-2"/>
</dbReference>
<sequence>MKTLLITIATSCLTALGAVAQPAVQKAIQKQLILSDDGATIQLDEGKFTFTGSLSLEDKKNIVIRGRGVDKTVLSFKGQTDGAEGLRVSNGQNIIIENLTIQDTKGDAIKTMNVNGITFRNLKVEWTGTPGPDNGSYGLYPVQCQNVLIENCVAIGASDAGIYVGQSKNIVVRRCEAYHNVAGIEIENSLMADVYENNAHDNTGGILVFDLPDLVQKRGGNVRVYKNTIRENNYDNFAPKGNIVARVAAGTGVLILATNQVEVFDNQIINNKSIGTGVISYHMTENPIADKEYYPYPTNINIHDNTYVRERGYPTRKGRMGMMFRFKLKFGKDVPDILWDGITDTNYAHPATMDICLRNNTGAEFANMDAAGGFKNVSRNMTPHNCELKPLADAKLAVGQE</sequence>
<protein>
    <recommendedName>
        <fullName evidence="2">Right handed beta helix domain-containing protein</fullName>
    </recommendedName>
</protein>
<dbReference type="InterPro" id="IPR006626">
    <property type="entry name" value="PbH1"/>
</dbReference>
<dbReference type="SUPFAM" id="SSF51126">
    <property type="entry name" value="Pectin lyase-like"/>
    <property type="match status" value="1"/>
</dbReference>
<dbReference type="Pfam" id="PF13229">
    <property type="entry name" value="Beta_helix"/>
    <property type="match status" value="1"/>
</dbReference>